<evidence type="ECO:0000313" key="10">
    <source>
        <dbReference type="EMBL" id="CRL41776.1"/>
    </source>
</evidence>
<dbReference type="InterPro" id="IPR049278">
    <property type="entry name" value="MS_channel_C"/>
</dbReference>
<dbReference type="InterPro" id="IPR023408">
    <property type="entry name" value="MscS_beta-dom_sf"/>
</dbReference>
<dbReference type="AlphaFoldDB" id="A0A0M6WW23"/>
<evidence type="ECO:0000259" key="9">
    <source>
        <dbReference type="Pfam" id="PF21088"/>
    </source>
</evidence>
<evidence type="ECO:0000259" key="7">
    <source>
        <dbReference type="Pfam" id="PF00924"/>
    </source>
</evidence>
<evidence type="ECO:0000313" key="12">
    <source>
        <dbReference type="EMBL" id="CUN44254.1"/>
    </source>
</evidence>
<evidence type="ECO:0000256" key="2">
    <source>
        <dbReference type="ARBA" id="ARBA00008017"/>
    </source>
</evidence>
<dbReference type="Pfam" id="PF05552">
    <property type="entry name" value="MS_channel_1st_1"/>
    <property type="match status" value="1"/>
</dbReference>
<evidence type="ECO:0000256" key="5">
    <source>
        <dbReference type="ARBA" id="ARBA00022989"/>
    </source>
</evidence>
<dbReference type="EMBL" id="QRTF01000008">
    <property type="protein sequence ID" value="RGQ51814.1"/>
    <property type="molecule type" value="Genomic_DNA"/>
</dbReference>
<keyword evidence="3" id="KW-1003">Cell membrane</keyword>
<comment type="subcellular location">
    <subcellularLocation>
        <location evidence="1">Cell membrane</location>
        <topology evidence="1">Multi-pass membrane protein</topology>
    </subcellularLocation>
</comment>
<dbReference type="EMBL" id="QSIQ01000017">
    <property type="protein sequence ID" value="RHD02060.1"/>
    <property type="molecule type" value="Genomic_DNA"/>
</dbReference>
<organism evidence="10 17">
    <name type="scientific">Roseburia inulinivorans</name>
    <dbReference type="NCBI Taxonomy" id="360807"/>
    <lineage>
        <taxon>Bacteria</taxon>
        <taxon>Bacillati</taxon>
        <taxon>Bacillota</taxon>
        <taxon>Clostridia</taxon>
        <taxon>Lachnospirales</taxon>
        <taxon>Lachnospiraceae</taxon>
        <taxon>Roseburia</taxon>
    </lineage>
</organism>
<dbReference type="EMBL" id="CVRS01000094">
    <property type="protein sequence ID" value="CRL41776.1"/>
    <property type="molecule type" value="Genomic_DNA"/>
</dbReference>
<dbReference type="Proteomes" id="UP000095453">
    <property type="component" value="Unassembled WGS sequence"/>
</dbReference>
<dbReference type="PANTHER" id="PTHR30221">
    <property type="entry name" value="SMALL-CONDUCTANCE MECHANOSENSITIVE CHANNEL"/>
    <property type="match status" value="1"/>
</dbReference>
<dbReference type="Pfam" id="PF21082">
    <property type="entry name" value="MS_channel_3rd"/>
    <property type="match status" value="1"/>
</dbReference>
<name>A0A0M6WW23_9FIRM</name>
<evidence type="ECO:0000256" key="3">
    <source>
        <dbReference type="ARBA" id="ARBA00022475"/>
    </source>
</evidence>
<dbReference type="InterPro" id="IPR006686">
    <property type="entry name" value="MscS_channel_CS"/>
</dbReference>
<dbReference type="Gene3D" id="1.10.287.1260">
    <property type="match status" value="1"/>
</dbReference>
<dbReference type="EMBL" id="CYXX01000002">
    <property type="protein sequence ID" value="CUM75381.1"/>
    <property type="molecule type" value="Genomic_DNA"/>
</dbReference>
<dbReference type="InterPro" id="IPR008910">
    <property type="entry name" value="MSC_TM_helix"/>
</dbReference>
<dbReference type="Proteomes" id="UP000286271">
    <property type="component" value="Unassembled WGS sequence"/>
</dbReference>
<gene>
    <name evidence="11" type="primary">mscS</name>
    <name evidence="16" type="ORF">DW707_14400</name>
    <name evidence="15" type="ORF">DW813_11130</name>
    <name evidence="14" type="ORF">DWY29_15265</name>
    <name evidence="13" type="ORF">DWY96_05480</name>
    <name evidence="12" type="ORF">ERS852392_00374</name>
    <name evidence="11" type="ORF">ERS852444_00317</name>
    <name evidence="10" type="ORF">RIL183_29651</name>
</gene>
<evidence type="ECO:0000313" key="21">
    <source>
        <dbReference type="Proteomes" id="UP000283738"/>
    </source>
</evidence>
<protein>
    <submittedName>
        <fullName evidence="10">Mechanosensitive channel protein</fullName>
    </submittedName>
    <submittedName>
        <fullName evidence="13">Mechanosensitive ion channel family protein</fullName>
    </submittedName>
    <submittedName>
        <fullName evidence="11">Small-conductance mechanosensitive channel</fullName>
    </submittedName>
</protein>
<evidence type="ECO:0000313" key="18">
    <source>
        <dbReference type="Proteomes" id="UP000095395"/>
    </source>
</evidence>
<reference evidence="10" key="2">
    <citation type="submission" date="2015-05" db="EMBL/GenBank/DDBJ databases">
        <authorList>
            <person name="Wang D.B."/>
            <person name="Wang M."/>
        </authorList>
    </citation>
    <scope>NUCLEOTIDE SEQUENCE [LARGE SCALE GENOMIC DNA]</scope>
    <source>
        <strain evidence="10">L1-83</strain>
    </source>
</reference>
<dbReference type="SUPFAM" id="SSF50182">
    <property type="entry name" value="Sm-like ribonucleoproteins"/>
    <property type="match status" value="1"/>
</dbReference>
<dbReference type="Proteomes" id="UP000283738">
    <property type="component" value="Unassembled WGS sequence"/>
</dbReference>
<dbReference type="Proteomes" id="UP000095395">
    <property type="component" value="Unassembled WGS sequence"/>
</dbReference>
<dbReference type="RefSeq" id="WP_007887536.1">
    <property type="nucleotide sequence ID" value="NZ_CATYLF010000014.1"/>
</dbReference>
<dbReference type="Gene3D" id="3.30.70.100">
    <property type="match status" value="1"/>
</dbReference>
<reference evidence="20 21" key="3">
    <citation type="submission" date="2018-08" db="EMBL/GenBank/DDBJ databases">
        <title>A genome reference for cultivated species of the human gut microbiota.</title>
        <authorList>
            <person name="Zou Y."/>
            <person name="Xue W."/>
            <person name="Luo G."/>
        </authorList>
    </citation>
    <scope>NUCLEOTIDE SEQUENCE [LARGE SCALE GENOMIC DNA]</scope>
    <source>
        <strain evidence="14 22">AF24-4</strain>
        <strain evidence="13 21">AF28-15</strain>
        <strain evidence="16 23">AM27-11</strain>
        <strain evidence="15 20">AM32-8LB</strain>
    </source>
</reference>
<dbReference type="Pfam" id="PF21088">
    <property type="entry name" value="MS_channel_1st"/>
    <property type="match status" value="1"/>
</dbReference>
<evidence type="ECO:0000313" key="19">
    <source>
        <dbReference type="Proteomes" id="UP000095453"/>
    </source>
</evidence>
<dbReference type="Proteomes" id="UP000266391">
    <property type="component" value="Unassembled WGS sequence"/>
</dbReference>
<dbReference type="InterPro" id="IPR011066">
    <property type="entry name" value="MscS_channel_C_sf"/>
</dbReference>
<dbReference type="Proteomes" id="UP000285820">
    <property type="component" value="Unassembled WGS sequence"/>
</dbReference>
<evidence type="ECO:0000256" key="6">
    <source>
        <dbReference type="ARBA" id="ARBA00023136"/>
    </source>
</evidence>
<dbReference type="GO" id="GO:0005886">
    <property type="term" value="C:plasma membrane"/>
    <property type="evidence" value="ECO:0007669"/>
    <property type="project" value="UniProtKB-SubCell"/>
</dbReference>
<dbReference type="STRING" id="360807.ERS852392_00374"/>
<evidence type="ECO:0000313" key="23">
    <source>
        <dbReference type="Proteomes" id="UP000286271"/>
    </source>
</evidence>
<evidence type="ECO:0000313" key="16">
    <source>
        <dbReference type="EMBL" id="RHE93969.1"/>
    </source>
</evidence>
<dbReference type="InterPro" id="IPR006685">
    <property type="entry name" value="MscS_channel_2nd"/>
</dbReference>
<proteinExistence type="inferred from homology"/>
<evidence type="ECO:0000313" key="22">
    <source>
        <dbReference type="Proteomes" id="UP000285820"/>
    </source>
</evidence>
<evidence type="ECO:0000313" key="15">
    <source>
        <dbReference type="EMBL" id="RHD02060.1"/>
    </source>
</evidence>
<dbReference type="SUPFAM" id="SSF82689">
    <property type="entry name" value="Mechanosensitive channel protein MscS (YggB), C-terminal domain"/>
    <property type="match status" value="1"/>
</dbReference>
<reference evidence="17" key="1">
    <citation type="submission" date="2015-05" db="EMBL/GenBank/DDBJ databases">
        <authorList>
            <consortium name="Pathogen Informatics"/>
        </authorList>
    </citation>
    <scope>NUCLEOTIDE SEQUENCE [LARGE SCALE GENOMIC DNA]</scope>
    <source>
        <strain evidence="12 18">2789STDY5608835</strain>
        <strain evidence="11 19">2789STDY5608887</strain>
        <strain evidence="17">L1-83</strain>
    </source>
</reference>
<dbReference type="PANTHER" id="PTHR30221:SF1">
    <property type="entry name" value="SMALL-CONDUCTANCE MECHANOSENSITIVE CHANNEL"/>
    <property type="match status" value="1"/>
</dbReference>
<feature type="domain" description="Mechanosensitive ion channel MscS C-terminal" evidence="8">
    <location>
        <begin position="204"/>
        <end position="286"/>
    </location>
</feature>
<keyword evidence="17" id="KW-1185">Reference proteome</keyword>
<evidence type="ECO:0000313" key="14">
    <source>
        <dbReference type="EMBL" id="RGR64999.1"/>
    </source>
</evidence>
<dbReference type="GO" id="GO:0008381">
    <property type="term" value="F:mechanosensitive monoatomic ion channel activity"/>
    <property type="evidence" value="ECO:0007669"/>
    <property type="project" value="InterPro"/>
</dbReference>
<dbReference type="Proteomes" id="UP000049828">
    <property type="component" value="Unassembled WGS sequence"/>
</dbReference>
<evidence type="ECO:0000313" key="11">
    <source>
        <dbReference type="EMBL" id="CUM75381.1"/>
    </source>
</evidence>
<evidence type="ECO:0000256" key="1">
    <source>
        <dbReference type="ARBA" id="ARBA00004651"/>
    </source>
</evidence>
<sequence>MLLTVGTTEAVEAIAEAQENLQEVAKNPGILRTYFQNLVPDLLNFALQVVIAVIVYAVGAKLIGLIVKIVRKTMERRNADVGVIQFLSAVVKYALYFILILTILSLFGIATTSAVAVLGSCGVAVGLALQGSLSNFAGGVLILLLKPFVVGDYIIEGSNEGTVYEISVFYTKLKTVDNKMIVIPNGNLSNSSLVNVSHMDKRRVDIVVGIGYEADIRTAKNILYEIGRNDPARLPEEDVVVFVDNLGASSVDLGIRIWVKTADYWDTKWRLMENIKYALDENHISIPYQQIDVQIKQ</sequence>
<evidence type="ECO:0000313" key="13">
    <source>
        <dbReference type="EMBL" id="RGQ51814.1"/>
    </source>
</evidence>
<feature type="domain" description="Mechanosensitive ion channel transmembrane helices 2/3" evidence="9">
    <location>
        <begin position="90"/>
        <end position="130"/>
    </location>
</feature>
<keyword evidence="4" id="KW-0812">Transmembrane</keyword>
<dbReference type="PROSITE" id="PS01246">
    <property type="entry name" value="UPF0003"/>
    <property type="match status" value="1"/>
</dbReference>
<comment type="similarity">
    <text evidence="2">Belongs to the MscS (TC 1.A.23) family.</text>
</comment>
<evidence type="ECO:0000256" key="4">
    <source>
        <dbReference type="ARBA" id="ARBA00022692"/>
    </source>
</evidence>
<dbReference type="OrthoDB" id="9809206at2"/>
<evidence type="ECO:0000313" key="20">
    <source>
        <dbReference type="Proteomes" id="UP000266391"/>
    </source>
</evidence>
<feature type="domain" description="Mechanosensitive ion channel MscS" evidence="7">
    <location>
        <begin position="132"/>
        <end position="198"/>
    </location>
</feature>
<keyword evidence="5" id="KW-1133">Transmembrane helix</keyword>
<evidence type="ECO:0000313" key="17">
    <source>
        <dbReference type="Proteomes" id="UP000049828"/>
    </source>
</evidence>
<dbReference type="InterPro" id="IPR049142">
    <property type="entry name" value="MS_channel_1st"/>
</dbReference>
<dbReference type="SUPFAM" id="SSF82861">
    <property type="entry name" value="Mechanosensitive channel protein MscS (YggB), transmembrane region"/>
    <property type="match status" value="1"/>
</dbReference>
<dbReference type="GeneID" id="75163776"/>
<dbReference type="Gene3D" id="2.30.30.60">
    <property type="match status" value="1"/>
</dbReference>
<accession>A0A0M6WW23</accession>
<dbReference type="EMBL" id="QSKW01000028">
    <property type="protein sequence ID" value="RHE93969.1"/>
    <property type="molecule type" value="Genomic_DNA"/>
</dbReference>
<keyword evidence="6" id="KW-0472">Membrane</keyword>
<dbReference type="InterPro" id="IPR011014">
    <property type="entry name" value="MscS_channel_TM-2"/>
</dbReference>
<dbReference type="EMBL" id="QRUN01000034">
    <property type="protein sequence ID" value="RGR64999.1"/>
    <property type="molecule type" value="Genomic_DNA"/>
</dbReference>
<dbReference type="Pfam" id="PF00924">
    <property type="entry name" value="MS_channel_2nd"/>
    <property type="match status" value="1"/>
</dbReference>
<dbReference type="InterPro" id="IPR010920">
    <property type="entry name" value="LSM_dom_sf"/>
</dbReference>
<dbReference type="EMBL" id="CYYR01000002">
    <property type="protein sequence ID" value="CUN44254.1"/>
    <property type="molecule type" value="Genomic_DNA"/>
</dbReference>
<dbReference type="InterPro" id="IPR045275">
    <property type="entry name" value="MscS_archaea/bacteria_type"/>
</dbReference>
<evidence type="ECO:0000259" key="8">
    <source>
        <dbReference type="Pfam" id="PF21082"/>
    </source>
</evidence>